<dbReference type="AlphaFoldDB" id="C5LFX4"/>
<protein>
    <recommendedName>
        <fullName evidence="3">C2 domain-containing protein</fullName>
    </recommendedName>
</protein>
<dbReference type="GeneID" id="9037023"/>
<gene>
    <name evidence="1" type="ORF">Pmar_PMAR001863</name>
</gene>
<evidence type="ECO:0000313" key="1">
    <source>
        <dbReference type="EMBL" id="EER04355.1"/>
    </source>
</evidence>
<feature type="non-terminal residue" evidence="1">
    <location>
        <position position="235"/>
    </location>
</feature>
<reference evidence="1 2" key="1">
    <citation type="submission" date="2008-07" db="EMBL/GenBank/DDBJ databases">
        <authorList>
            <person name="El-Sayed N."/>
            <person name="Caler E."/>
            <person name="Inman J."/>
            <person name="Amedeo P."/>
            <person name="Hass B."/>
            <person name="Wortman J."/>
        </authorList>
    </citation>
    <scope>NUCLEOTIDE SEQUENCE [LARGE SCALE GENOMIC DNA]</scope>
    <source>
        <strain evidence="2">ATCC 50983 / TXsc</strain>
    </source>
</reference>
<organism evidence="2">
    <name type="scientific">Perkinsus marinus (strain ATCC 50983 / TXsc)</name>
    <dbReference type="NCBI Taxonomy" id="423536"/>
    <lineage>
        <taxon>Eukaryota</taxon>
        <taxon>Sar</taxon>
        <taxon>Alveolata</taxon>
        <taxon>Perkinsozoa</taxon>
        <taxon>Perkinsea</taxon>
        <taxon>Perkinsida</taxon>
        <taxon>Perkinsidae</taxon>
        <taxon>Perkinsus</taxon>
    </lineage>
</organism>
<dbReference type="InParanoid" id="C5LFX4"/>
<sequence length="235" mass="26693">MINDIFLPEFRQSFDLIISLLGKKIAASDDEWEQLAFTRLSLAEIKTWSNNVVWQKMYMLSVPEEMDQVAAHVLCGVNAGCKPLPTRPPRMAYDVREYVVRGFFYQAVNLPISDPGGLSDPFVKMSIGGISGSEFVDFNLKLQSGESPDEFAPNLFGSLWWHRDEEDPELPWVEMISEEAESGSGGQYNMLEVQSLTLDLPQSALYQEFLEVRLVKRVDRGWLKTEEEDEILGFG</sequence>
<dbReference type="InterPro" id="IPR035892">
    <property type="entry name" value="C2_domain_sf"/>
</dbReference>
<dbReference type="Proteomes" id="UP000007800">
    <property type="component" value="Unassembled WGS sequence"/>
</dbReference>
<name>C5LFX4_PERM5</name>
<keyword evidence="2" id="KW-1185">Reference proteome</keyword>
<dbReference type="EMBL" id="GG681697">
    <property type="protein sequence ID" value="EER04355.1"/>
    <property type="molecule type" value="Genomic_DNA"/>
</dbReference>
<dbReference type="OrthoDB" id="270970at2759"/>
<dbReference type="RefSeq" id="XP_002772539.1">
    <property type="nucleotide sequence ID" value="XM_002772493.1"/>
</dbReference>
<accession>C5LFX4</accession>
<evidence type="ECO:0008006" key="3">
    <source>
        <dbReference type="Google" id="ProtNLM"/>
    </source>
</evidence>
<proteinExistence type="predicted"/>
<dbReference type="SUPFAM" id="SSF49562">
    <property type="entry name" value="C2 domain (Calcium/lipid-binding domain, CaLB)"/>
    <property type="match status" value="1"/>
</dbReference>
<evidence type="ECO:0000313" key="2">
    <source>
        <dbReference type="Proteomes" id="UP000007800"/>
    </source>
</evidence>